<reference evidence="10 11" key="1">
    <citation type="submission" date="2016-04" db="EMBL/GenBank/DDBJ databases">
        <title>A degradative enzymes factory behind the ericoid mycorrhizal symbiosis.</title>
        <authorList>
            <consortium name="DOE Joint Genome Institute"/>
            <person name="Martino E."/>
            <person name="Morin E."/>
            <person name="Grelet G."/>
            <person name="Kuo A."/>
            <person name="Kohler A."/>
            <person name="Daghino S."/>
            <person name="Barry K."/>
            <person name="Choi C."/>
            <person name="Cichocki N."/>
            <person name="Clum A."/>
            <person name="Copeland A."/>
            <person name="Hainaut M."/>
            <person name="Haridas S."/>
            <person name="Labutti K."/>
            <person name="Lindquist E."/>
            <person name="Lipzen A."/>
            <person name="Khouja H.-R."/>
            <person name="Murat C."/>
            <person name="Ohm R."/>
            <person name="Olson A."/>
            <person name="Spatafora J."/>
            <person name="Veneault-Fourrey C."/>
            <person name="Henrissat B."/>
            <person name="Grigoriev I."/>
            <person name="Martin F."/>
            <person name="Perotto S."/>
        </authorList>
    </citation>
    <scope>NUCLEOTIDE SEQUENCE [LARGE SCALE GENOMIC DNA]</scope>
    <source>
        <strain evidence="10 11">F</strain>
    </source>
</reference>
<dbReference type="PANTHER" id="PTHR13124">
    <property type="entry name" value="39S RIBOSOMAL PROTEIN L46, MITOCHONDRIAL PRECURSOR-RELATED"/>
    <property type="match status" value="1"/>
</dbReference>
<comment type="similarity">
    <text evidence="2">Belongs to the mitochondrion-specific ribosomal protein mL46 family.</text>
</comment>
<evidence type="ECO:0000256" key="3">
    <source>
        <dbReference type="ARBA" id="ARBA00022946"/>
    </source>
</evidence>
<dbReference type="PANTHER" id="PTHR13124:SF12">
    <property type="entry name" value="LARGE RIBOSOMAL SUBUNIT PROTEIN ML46"/>
    <property type="match status" value="1"/>
</dbReference>
<keyword evidence="11" id="KW-1185">Reference proteome</keyword>
<dbReference type="GO" id="GO:0005762">
    <property type="term" value="C:mitochondrial large ribosomal subunit"/>
    <property type="evidence" value="ECO:0007669"/>
    <property type="project" value="TreeGrafter"/>
</dbReference>
<dbReference type="AlphaFoldDB" id="A0A2J6RNX1"/>
<keyword evidence="4" id="KW-0689">Ribosomal protein</keyword>
<gene>
    <name evidence="10" type="ORF">L207DRAFT_458692</name>
</gene>
<feature type="domain" description="Large ribosomal subunit protein mL46 N-terminal" evidence="9">
    <location>
        <begin position="71"/>
        <end position="234"/>
    </location>
</feature>
<feature type="region of interest" description="Disordered" evidence="8">
    <location>
        <begin position="47"/>
        <end position="69"/>
    </location>
</feature>
<evidence type="ECO:0000259" key="9">
    <source>
        <dbReference type="Pfam" id="PF11788"/>
    </source>
</evidence>
<evidence type="ECO:0000256" key="6">
    <source>
        <dbReference type="ARBA" id="ARBA00023274"/>
    </source>
</evidence>
<dbReference type="Pfam" id="PF11788">
    <property type="entry name" value="MRP-L46"/>
    <property type="match status" value="1"/>
</dbReference>
<keyword evidence="5" id="KW-0496">Mitochondrion</keyword>
<evidence type="ECO:0000256" key="2">
    <source>
        <dbReference type="ARBA" id="ARBA00009070"/>
    </source>
</evidence>
<evidence type="ECO:0000313" key="11">
    <source>
        <dbReference type="Proteomes" id="UP000235786"/>
    </source>
</evidence>
<evidence type="ECO:0000256" key="1">
    <source>
        <dbReference type="ARBA" id="ARBA00004173"/>
    </source>
</evidence>
<name>A0A2J6RNX1_HYAVF</name>
<dbReference type="GO" id="GO:0003735">
    <property type="term" value="F:structural constituent of ribosome"/>
    <property type="evidence" value="ECO:0007669"/>
    <property type="project" value="InterPro"/>
</dbReference>
<dbReference type="InterPro" id="IPR033650">
    <property type="entry name" value="Ribosomal_mL46_NUDIX"/>
</dbReference>
<evidence type="ECO:0000256" key="8">
    <source>
        <dbReference type="SAM" id="MobiDB-lite"/>
    </source>
</evidence>
<dbReference type="InterPro" id="IPR040008">
    <property type="entry name" value="Ribosomal_mL46"/>
</dbReference>
<keyword evidence="6" id="KW-0687">Ribonucleoprotein</keyword>
<dbReference type="GO" id="GO:0005743">
    <property type="term" value="C:mitochondrial inner membrane"/>
    <property type="evidence" value="ECO:0007669"/>
    <property type="project" value="UniProtKB-ARBA"/>
</dbReference>
<dbReference type="EMBL" id="KZ613945">
    <property type="protein sequence ID" value="PMD40215.1"/>
    <property type="molecule type" value="Genomic_DNA"/>
</dbReference>
<dbReference type="FunFam" id="3.90.79.10:FF:000018">
    <property type="entry name" value="39S ribosomal protein L46, mitochondrial"/>
    <property type="match status" value="1"/>
</dbReference>
<dbReference type="OrthoDB" id="414075at2759"/>
<dbReference type="STRING" id="1149755.A0A2J6RNX1"/>
<dbReference type="InterPro" id="IPR015797">
    <property type="entry name" value="NUDIX_hydrolase-like_dom_sf"/>
</dbReference>
<dbReference type="CDD" id="cd04661">
    <property type="entry name" value="NUDIX_MRP_L46"/>
    <property type="match status" value="1"/>
</dbReference>
<keyword evidence="3" id="KW-0809">Transit peptide</keyword>
<dbReference type="SUPFAM" id="SSF55811">
    <property type="entry name" value="Nudix"/>
    <property type="match status" value="1"/>
</dbReference>
<proteinExistence type="inferred from homology"/>
<evidence type="ECO:0000256" key="7">
    <source>
        <dbReference type="ARBA" id="ARBA00035190"/>
    </source>
</evidence>
<evidence type="ECO:0000256" key="4">
    <source>
        <dbReference type="ARBA" id="ARBA00022980"/>
    </source>
</evidence>
<sequence length="374" mass="41880">MTASSRGRRAAASVFRSTTSQHQVCTSCTQHLLSRRTYAVAATSLKTPSPTPDSVLHHSKTSPPPVTTTPYKTKAGILLTRPPLLTPPLTSFEKAFFFYQKRLNERLALPFTRYFYFKKDTPADTDYKIKARERNGVAARELGGYRAYGEEAWNDELLVSGLDTAGGVKESGGENGLGKMGLAEPQHLISTLLKESRVRAIEGKDGAAVEVQEGDVVHVDRELERPLKRFTDADRKGEFTRLDRRLERTLYLLVKREGGGWGFPAGEVEGREGLHQAAERVLVQTAGVNMNTWIVGHVPVGHHIINPYLNRESGELEQQGVRTFFMKGRIMAGQANLKGNLYGLSEFKWLTKQEVKKHVADKYWSYVKNMMADR</sequence>
<organism evidence="10 11">
    <name type="scientific">Hyaloscypha variabilis (strain UAMH 11265 / GT02V1 / F)</name>
    <name type="common">Meliniomyces variabilis</name>
    <dbReference type="NCBI Taxonomy" id="1149755"/>
    <lineage>
        <taxon>Eukaryota</taxon>
        <taxon>Fungi</taxon>
        <taxon>Dikarya</taxon>
        <taxon>Ascomycota</taxon>
        <taxon>Pezizomycotina</taxon>
        <taxon>Leotiomycetes</taxon>
        <taxon>Helotiales</taxon>
        <taxon>Hyaloscyphaceae</taxon>
        <taxon>Hyaloscypha</taxon>
        <taxon>Hyaloscypha variabilis</taxon>
    </lineage>
</organism>
<dbReference type="Proteomes" id="UP000235786">
    <property type="component" value="Unassembled WGS sequence"/>
</dbReference>
<protein>
    <recommendedName>
        <fullName evidence="7">Large ribosomal subunit protein mL46</fullName>
    </recommendedName>
</protein>
<evidence type="ECO:0000313" key="10">
    <source>
        <dbReference type="EMBL" id="PMD40215.1"/>
    </source>
</evidence>
<evidence type="ECO:0000256" key="5">
    <source>
        <dbReference type="ARBA" id="ARBA00023128"/>
    </source>
</evidence>
<dbReference type="InterPro" id="IPR021757">
    <property type="entry name" value="Ribosomal_mL46_N"/>
</dbReference>
<comment type="subcellular location">
    <subcellularLocation>
        <location evidence="1">Mitochondrion</location>
    </subcellularLocation>
</comment>
<accession>A0A2J6RNX1</accession>
<dbReference type="Gene3D" id="3.90.79.10">
    <property type="entry name" value="Nucleoside Triphosphate Pyrophosphohydrolase"/>
    <property type="match status" value="1"/>
</dbReference>